<dbReference type="GO" id="GO:0005085">
    <property type="term" value="F:guanyl-nucleotide exchange factor activity"/>
    <property type="evidence" value="ECO:0007669"/>
    <property type="project" value="TreeGrafter"/>
</dbReference>
<sequence length="228" mass="24434">MGFSDLTSAAGLKSLDSFLADKSYIQGTAASQADVVVYKAVGSAPDAEAYPNAARWYKHIASYSEEFATLPGDKEASASSFGPEAAAAPAAAAAEEEDDDEEVDLFGSDDDEEEDPEAVRIREERLAAYAAKKAGKPKTIAKSLVTLDIKSWDDTIDLDALLKKVLEIKMDGLVWGGAQFIPIGYGIKKIQLNVVVEDEKVSMDDLSDAIEAFEDEVQSVDVAAMQKI</sequence>
<comment type="similarity">
    <text evidence="1 5">Belongs to the EF-1-beta/EF-1-delta family.</text>
</comment>
<dbReference type="PANTHER" id="PTHR11595">
    <property type="entry name" value="EF-HAND AND COILED-COIL DOMAIN-CONTAINING FAMILY MEMBER"/>
    <property type="match status" value="1"/>
</dbReference>
<dbReference type="InterPro" id="IPR036219">
    <property type="entry name" value="eEF-1beta-like_sf"/>
</dbReference>
<reference evidence="10 11" key="1">
    <citation type="submission" date="2019-09" db="EMBL/GenBank/DDBJ databases">
        <authorList>
            <person name="Brejova B."/>
        </authorList>
    </citation>
    <scope>NUCLEOTIDE SEQUENCE [LARGE SCALE GENOMIC DNA]</scope>
</reference>
<proteinExistence type="inferred from homology"/>
<dbReference type="InterPro" id="IPR001326">
    <property type="entry name" value="Transl_elong_EF1B_B/D_CS"/>
</dbReference>
<dbReference type="InterPro" id="IPR014717">
    <property type="entry name" value="Transl_elong_EF1B/ribsomal_bS6"/>
</dbReference>
<dbReference type="SUPFAM" id="SSF47616">
    <property type="entry name" value="GST C-terminal domain-like"/>
    <property type="match status" value="1"/>
</dbReference>
<dbReference type="InterPro" id="IPR036282">
    <property type="entry name" value="Glutathione-S-Trfase_C_sf"/>
</dbReference>
<protein>
    <recommendedName>
        <fullName evidence="2">Elongation factor 1-beta</fullName>
    </recommendedName>
</protein>
<feature type="domain" description="Translation elongation factor EF1B beta/delta subunit guanine nucleotide exchange" evidence="8">
    <location>
        <begin position="142"/>
        <end position="228"/>
    </location>
</feature>
<gene>
    <name evidence="10" type="ORF">SAPINGB_P005551</name>
</gene>
<keyword evidence="4 5" id="KW-0648">Protein biosynthesis</keyword>
<feature type="region of interest" description="Disordered" evidence="7">
    <location>
        <begin position="74"/>
        <end position="117"/>
    </location>
</feature>
<dbReference type="SMART" id="SM00888">
    <property type="entry name" value="EF1_GNE"/>
    <property type="match status" value="1"/>
</dbReference>
<keyword evidence="11" id="KW-1185">Reference proteome</keyword>
<evidence type="ECO:0000256" key="1">
    <source>
        <dbReference type="ARBA" id="ARBA00007411"/>
    </source>
</evidence>
<dbReference type="GO" id="GO:0005829">
    <property type="term" value="C:cytosol"/>
    <property type="evidence" value="ECO:0007669"/>
    <property type="project" value="TreeGrafter"/>
</dbReference>
<evidence type="ECO:0000256" key="3">
    <source>
        <dbReference type="ARBA" id="ARBA00022768"/>
    </source>
</evidence>
<feature type="coiled-coil region" evidence="6">
    <location>
        <begin position="196"/>
        <end position="223"/>
    </location>
</feature>
<feature type="domain" description="Elongation factor 1 beta central acidic region eukaryote" evidence="9">
    <location>
        <begin position="105"/>
        <end position="133"/>
    </location>
</feature>
<dbReference type="SUPFAM" id="SSF54984">
    <property type="entry name" value="eEF-1beta-like"/>
    <property type="match status" value="1"/>
</dbReference>
<evidence type="ECO:0000256" key="6">
    <source>
        <dbReference type="SAM" id="Coils"/>
    </source>
</evidence>
<dbReference type="Gene3D" id="3.30.70.60">
    <property type="match status" value="1"/>
</dbReference>
<dbReference type="PANTHER" id="PTHR11595:SF21">
    <property type="entry name" value="ELONGATION FACTOR 1-BETA"/>
    <property type="match status" value="1"/>
</dbReference>
<feature type="compositionally biased region" description="Acidic residues" evidence="7">
    <location>
        <begin position="94"/>
        <end position="116"/>
    </location>
</feature>
<dbReference type="InterPro" id="IPR049720">
    <property type="entry name" value="EF1B_bsu/dsu"/>
</dbReference>
<dbReference type="Pfam" id="PF00736">
    <property type="entry name" value="EF1_GNE"/>
    <property type="match status" value="1"/>
</dbReference>
<keyword evidence="3 5" id="KW-0251">Elongation factor</keyword>
<dbReference type="FunFam" id="3.30.70.60:FF:000001">
    <property type="entry name" value="Elongation factor 1-beta 1 like"/>
    <property type="match status" value="1"/>
</dbReference>
<evidence type="ECO:0000313" key="10">
    <source>
        <dbReference type="EMBL" id="VVT57134.1"/>
    </source>
</evidence>
<name>A0A5E8C0A4_9ASCO</name>
<dbReference type="CDD" id="cd00292">
    <property type="entry name" value="EF1B"/>
    <property type="match status" value="1"/>
</dbReference>
<evidence type="ECO:0000256" key="7">
    <source>
        <dbReference type="SAM" id="MobiDB-lite"/>
    </source>
</evidence>
<dbReference type="PROSITE" id="PS00825">
    <property type="entry name" value="EF1BD_2"/>
    <property type="match status" value="1"/>
</dbReference>
<dbReference type="GeneID" id="43584365"/>
<feature type="compositionally biased region" description="Low complexity" evidence="7">
    <location>
        <begin position="77"/>
        <end position="93"/>
    </location>
</feature>
<evidence type="ECO:0000259" key="9">
    <source>
        <dbReference type="SMART" id="SM01182"/>
    </source>
</evidence>
<dbReference type="FunFam" id="1.20.1050.130:FF:000001">
    <property type="entry name" value="Putative Elongation factor 1-beta"/>
    <property type="match status" value="1"/>
</dbReference>
<dbReference type="PROSITE" id="PS00824">
    <property type="entry name" value="EF1BD_1"/>
    <property type="match status" value="1"/>
</dbReference>
<dbReference type="RefSeq" id="XP_031856156.1">
    <property type="nucleotide sequence ID" value="XM_032000265.1"/>
</dbReference>
<dbReference type="Proteomes" id="UP000398389">
    <property type="component" value="Unassembled WGS sequence"/>
</dbReference>
<dbReference type="Gene3D" id="1.20.1050.130">
    <property type="match status" value="1"/>
</dbReference>
<dbReference type="OrthoDB" id="331763at2759"/>
<evidence type="ECO:0000256" key="4">
    <source>
        <dbReference type="ARBA" id="ARBA00022917"/>
    </source>
</evidence>
<dbReference type="AlphaFoldDB" id="A0A5E8C0A4"/>
<dbReference type="InterPro" id="IPR014038">
    <property type="entry name" value="EF1B_bsu/dsu_GNE"/>
</dbReference>
<dbReference type="GO" id="GO:0005853">
    <property type="term" value="C:eukaryotic translation elongation factor 1 complex"/>
    <property type="evidence" value="ECO:0007669"/>
    <property type="project" value="InterPro"/>
</dbReference>
<keyword evidence="6" id="KW-0175">Coiled coil</keyword>
<organism evidence="10 11">
    <name type="scientific">Magnusiomyces paraingens</name>
    <dbReference type="NCBI Taxonomy" id="2606893"/>
    <lineage>
        <taxon>Eukaryota</taxon>
        <taxon>Fungi</taxon>
        <taxon>Dikarya</taxon>
        <taxon>Ascomycota</taxon>
        <taxon>Saccharomycotina</taxon>
        <taxon>Dipodascomycetes</taxon>
        <taxon>Dipodascales</taxon>
        <taxon>Dipodascaceae</taxon>
        <taxon>Magnusiomyces</taxon>
    </lineage>
</organism>
<evidence type="ECO:0000256" key="2">
    <source>
        <dbReference type="ARBA" id="ARBA00017600"/>
    </source>
</evidence>
<evidence type="ECO:0000256" key="5">
    <source>
        <dbReference type="RuleBase" id="RU003791"/>
    </source>
</evidence>
<dbReference type="EMBL" id="CABVLU010000004">
    <property type="protein sequence ID" value="VVT57134.1"/>
    <property type="molecule type" value="Genomic_DNA"/>
</dbReference>
<evidence type="ECO:0000313" key="11">
    <source>
        <dbReference type="Proteomes" id="UP000398389"/>
    </source>
</evidence>
<dbReference type="InterPro" id="IPR018940">
    <property type="entry name" value="EF-1_beta_acid_region_euk"/>
</dbReference>
<accession>A0A5E8C0A4</accession>
<dbReference type="GO" id="GO:0003746">
    <property type="term" value="F:translation elongation factor activity"/>
    <property type="evidence" value="ECO:0007669"/>
    <property type="project" value="UniProtKB-KW"/>
</dbReference>
<evidence type="ECO:0000259" key="8">
    <source>
        <dbReference type="SMART" id="SM00888"/>
    </source>
</evidence>
<dbReference type="SMART" id="SM01182">
    <property type="entry name" value="EF-1_beta_acid"/>
    <property type="match status" value="1"/>
</dbReference>
<dbReference type="Pfam" id="PF10587">
    <property type="entry name" value="EF-1_beta_acid"/>
    <property type="match status" value="1"/>
</dbReference>